<dbReference type="GeneID" id="112259593"/>
<dbReference type="PROSITE" id="PS50055">
    <property type="entry name" value="TYR_PHOSPHATASE_PTP"/>
    <property type="match status" value="1"/>
</dbReference>
<feature type="compositionally biased region" description="Acidic residues" evidence="12">
    <location>
        <begin position="353"/>
        <end position="364"/>
    </location>
</feature>
<keyword evidence="7 13" id="KW-0472">Membrane</keyword>
<evidence type="ECO:0000256" key="5">
    <source>
        <dbReference type="ARBA" id="ARBA00022989"/>
    </source>
</evidence>
<dbReference type="PROSITE" id="PS00383">
    <property type="entry name" value="TYR_PHOSPHATASE_1"/>
    <property type="match status" value="1"/>
</dbReference>
<feature type="compositionally biased region" description="Polar residues" evidence="12">
    <location>
        <begin position="252"/>
        <end position="270"/>
    </location>
</feature>
<dbReference type="InterPro" id="IPR000242">
    <property type="entry name" value="PTP_cat"/>
</dbReference>
<dbReference type="GeneTree" id="ENSGT00940000154095"/>
<dbReference type="FunFam" id="3.90.190.10:FF:000017">
    <property type="entry name" value="receptor-type tyrosine-protein phosphatase-like N isoform X2"/>
    <property type="match status" value="1"/>
</dbReference>
<feature type="region of interest" description="Disordered" evidence="12">
    <location>
        <begin position="116"/>
        <end position="137"/>
    </location>
</feature>
<dbReference type="Proteomes" id="UP000694402">
    <property type="component" value="Unassembled WGS sequence"/>
</dbReference>
<evidence type="ECO:0000256" key="1">
    <source>
        <dbReference type="ARBA" id="ARBA00004212"/>
    </source>
</evidence>
<dbReference type="GO" id="GO:0030658">
    <property type="term" value="C:transport vesicle membrane"/>
    <property type="evidence" value="ECO:0007669"/>
    <property type="project" value="UniProtKB-SubCell"/>
</dbReference>
<evidence type="ECO:0000256" key="6">
    <source>
        <dbReference type="ARBA" id="ARBA00023018"/>
    </source>
</evidence>
<evidence type="ECO:0000256" key="10">
    <source>
        <dbReference type="ARBA" id="ARBA00025723"/>
    </source>
</evidence>
<dbReference type="InterPro" id="IPR003595">
    <property type="entry name" value="Tyr_Pase_cat"/>
</dbReference>
<dbReference type="PANTHER" id="PTHR46106:SF5">
    <property type="entry name" value="RECEPTOR-TYPE TYROSINE-PROTEIN PHOSPHATASE N2"/>
    <property type="match status" value="1"/>
</dbReference>
<keyword evidence="5 13" id="KW-1133">Transmembrane helix</keyword>
<dbReference type="KEGG" id="otw:112259593"/>
<protein>
    <recommendedName>
        <fullName evidence="19">Receptor-type tyrosine-protein phosphatase N2-like</fullName>
    </recommendedName>
</protein>
<accession>A0A8C8K2Q7</accession>
<sequence>MRSMDSIYIFLVLLVSQTYFLASADRKFGCLFENELCTPYEICVNDGMFGRCHSKPVPVTEVYTYDVSLSVVQHFRTLLQKLSHRGLIWEDEATQQILSKELSKLRKIPYRRLQDSSPHVYSSSKSRPSTQAMDPGDQKIKPVEVELSRNLQNVLQHLGLLSQASSPTGPKSPNKSDLYQSGVFSDYYRPKSQGEGHFSPLSLFQPPYQDRHSAGDGDLLVAALRHYLSAQGPPQTGGAPKVPTLPSPLRPSYSNSIDSAGPKENSQSQTPNLDRLLLLQTAGASQPSSPKDPFSPMDEVFIQKVLKNVGRHNVDVDDMSPKDLDQLSTLIANALQVVDKKQPQARPGPRDLGEEEEQEEEEGNEGPGEQGPGEQEEEKEDSYSPSATEKTVPESTPLEESVVQERQMEGDREPAGSNDKPQDAAGLFGKLLAYLDKSESLAQRLRGDSPGQAGVGAGLGKVMDVGLENVRSKTTLAEVKTILPIQLQEKAAVQKKSTHSMDVEEVAAVEGWIQAVEPPAAKMVYQEPLKKKVNIQELQLDVKAAVASKKTTDDDYGYVITDTVALQTDEGLHLMEILARRAKLQMTDFLELSVVGPAVTFRVRPNTQNVSTADVANVAVRQKDAVEKEAKVIILEAGITDRSQISQIPTKYSAAESAKFLILTVVSILCIVAVLLASIVVYCLRHHTHLKLKEKLTSLGTDTGSDATSTYQELCRQRMSVKPPAECPEPMHSVAPQFSDGGPIVSPSARSSTSSWSEEPVHSNMDISTGHMILFYMEDHLKNQNRLEKEWEALCGYQAEPNASTTGLGAGNTKKNRSNAVVAYDHSRITLKVENSQGNSDYINASPVMDHDPRNPAYIATQGPLPSTVSDFWQMVWENGCVVIVMLTPLTESGVKQCYHYWPDEGSNLYHIYEVNLVSEHIWCDDFLVRSFYLKNMQTNETRTVTQFHFLTWLNQNVPESSRTLLDFRRKVNKCYRGRSCPIIVHCSDGAGRSGTYILIDMVLNKMAKGAKEIDIAATLEHLRDQRPAMVQTKGQFEFALTAVAEEVNAILKALPQ</sequence>
<evidence type="ECO:0000256" key="14">
    <source>
        <dbReference type="SAM" id="SignalP"/>
    </source>
</evidence>
<dbReference type="InterPro" id="IPR021613">
    <property type="entry name" value="Receptor_IA-2_dom"/>
</dbReference>
<feature type="chain" id="PRO_5044224487" description="Receptor-type tyrosine-protein phosphatase N2-like" evidence="14">
    <location>
        <begin position="25"/>
        <end position="1057"/>
    </location>
</feature>
<reference evidence="17" key="1">
    <citation type="submission" date="2025-08" db="UniProtKB">
        <authorList>
            <consortium name="Ensembl"/>
        </authorList>
    </citation>
    <scope>IDENTIFICATION</scope>
</reference>
<keyword evidence="4 14" id="KW-0732">Signal</keyword>
<keyword evidence="3 13" id="KW-0812">Transmembrane</keyword>
<keyword evidence="8" id="KW-0325">Glycoprotein</keyword>
<dbReference type="InterPro" id="IPR016130">
    <property type="entry name" value="Tyr_Pase_AS"/>
</dbReference>
<dbReference type="Ensembl" id="ENSOTST00005109703.2">
    <property type="protein sequence ID" value="ENSOTSP00005101441.2"/>
    <property type="gene ID" value="ENSOTSG00005046628.2"/>
</dbReference>
<evidence type="ECO:0000256" key="13">
    <source>
        <dbReference type="SAM" id="Phobius"/>
    </source>
</evidence>
<keyword evidence="6" id="KW-0770">Synapse</keyword>
<feature type="region of interest" description="Disordered" evidence="12">
    <location>
        <begin position="338"/>
        <end position="424"/>
    </location>
</feature>
<dbReference type="Pfam" id="PF14948">
    <property type="entry name" value="RESP18"/>
    <property type="match status" value="1"/>
</dbReference>
<feature type="transmembrane region" description="Helical" evidence="13">
    <location>
        <begin position="660"/>
        <end position="684"/>
    </location>
</feature>
<evidence type="ECO:0000256" key="12">
    <source>
        <dbReference type="SAM" id="MobiDB-lite"/>
    </source>
</evidence>
<dbReference type="GO" id="GO:0051046">
    <property type="term" value="P:regulation of secretion"/>
    <property type="evidence" value="ECO:0007669"/>
    <property type="project" value="TreeGrafter"/>
</dbReference>
<evidence type="ECO:0000259" key="15">
    <source>
        <dbReference type="PROSITE" id="PS50055"/>
    </source>
</evidence>
<evidence type="ECO:0000256" key="4">
    <source>
        <dbReference type="ARBA" id="ARBA00022729"/>
    </source>
</evidence>
<dbReference type="RefSeq" id="XP_042184682.1">
    <property type="nucleotide sequence ID" value="XM_042328748.1"/>
</dbReference>
<dbReference type="InterPro" id="IPR000387">
    <property type="entry name" value="Tyr_Pase_dom"/>
</dbReference>
<evidence type="ECO:0000256" key="2">
    <source>
        <dbReference type="ARBA" id="ARBA00022553"/>
    </source>
</evidence>
<evidence type="ECO:0000256" key="7">
    <source>
        <dbReference type="ARBA" id="ARBA00023136"/>
    </source>
</evidence>
<evidence type="ECO:0000313" key="18">
    <source>
        <dbReference type="Proteomes" id="UP000694402"/>
    </source>
</evidence>
<evidence type="ECO:0000256" key="8">
    <source>
        <dbReference type="ARBA" id="ARBA00023180"/>
    </source>
</evidence>
<feature type="compositionally biased region" description="Basic and acidic residues" evidence="12">
    <location>
        <begin position="338"/>
        <end position="352"/>
    </location>
</feature>
<reference evidence="17" key="2">
    <citation type="submission" date="2025-09" db="UniProtKB">
        <authorList>
            <consortium name="Ensembl"/>
        </authorList>
    </citation>
    <scope>IDENTIFICATION</scope>
</reference>
<gene>
    <name evidence="17" type="primary">LOC112259593</name>
</gene>
<evidence type="ECO:0000256" key="11">
    <source>
        <dbReference type="ARBA" id="ARBA00034103"/>
    </source>
</evidence>
<proteinExistence type="inferred from homology"/>
<evidence type="ECO:0008006" key="19">
    <source>
        <dbReference type="Google" id="ProtNLM"/>
    </source>
</evidence>
<dbReference type="Pfam" id="PF11548">
    <property type="entry name" value="Receptor_IA-2"/>
    <property type="match status" value="1"/>
</dbReference>
<dbReference type="InterPro" id="IPR029403">
    <property type="entry name" value="RESP18_dom"/>
</dbReference>
<feature type="domain" description="Tyrosine specific protein phosphatases" evidence="16">
    <location>
        <begin position="966"/>
        <end position="1038"/>
    </location>
</feature>
<organism evidence="17 18">
    <name type="scientific">Oncorhynchus tshawytscha</name>
    <name type="common">Chinook salmon</name>
    <name type="synonym">Salmo tshawytscha</name>
    <dbReference type="NCBI Taxonomy" id="74940"/>
    <lineage>
        <taxon>Eukaryota</taxon>
        <taxon>Metazoa</taxon>
        <taxon>Chordata</taxon>
        <taxon>Craniata</taxon>
        <taxon>Vertebrata</taxon>
        <taxon>Euteleostomi</taxon>
        <taxon>Actinopterygii</taxon>
        <taxon>Neopterygii</taxon>
        <taxon>Teleostei</taxon>
        <taxon>Protacanthopterygii</taxon>
        <taxon>Salmoniformes</taxon>
        <taxon>Salmonidae</taxon>
        <taxon>Salmoninae</taxon>
        <taxon>Oncorhynchus</taxon>
    </lineage>
</organism>
<name>A0A8C8K2Q7_ONCTS</name>
<keyword evidence="9" id="KW-0968">Cytoplasmic vesicle</keyword>
<dbReference type="SMART" id="SM00404">
    <property type="entry name" value="PTPc_motif"/>
    <property type="match status" value="1"/>
</dbReference>
<evidence type="ECO:0000259" key="16">
    <source>
        <dbReference type="PROSITE" id="PS50056"/>
    </source>
</evidence>
<dbReference type="SMART" id="SM01305">
    <property type="entry name" value="RESP18"/>
    <property type="match status" value="1"/>
</dbReference>
<dbReference type="GO" id="GO:0030141">
    <property type="term" value="C:secretory granule"/>
    <property type="evidence" value="ECO:0007669"/>
    <property type="project" value="InterPro"/>
</dbReference>
<evidence type="ECO:0000256" key="9">
    <source>
        <dbReference type="ARBA" id="ARBA00023329"/>
    </source>
</evidence>
<evidence type="ECO:0000256" key="3">
    <source>
        <dbReference type="ARBA" id="ARBA00022692"/>
    </source>
</evidence>
<feature type="compositionally biased region" description="Polar residues" evidence="12">
    <location>
        <begin position="116"/>
        <end position="132"/>
    </location>
</feature>
<dbReference type="AlphaFoldDB" id="A0A8C8K2Q7"/>
<feature type="signal peptide" evidence="14">
    <location>
        <begin position="1"/>
        <end position="24"/>
    </location>
</feature>
<feature type="domain" description="Tyrosine-protein phosphatase" evidence="15">
    <location>
        <begin position="787"/>
        <end position="1047"/>
    </location>
</feature>
<keyword evidence="18" id="KW-1185">Reference proteome</keyword>
<dbReference type="SMART" id="SM00194">
    <property type="entry name" value="PTPc"/>
    <property type="match status" value="1"/>
</dbReference>
<dbReference type="PANTHER" id="PTHR46106">
    <property type="entry name" value="IA-2 PROTEIN TYROSINE PHOSPHATASE, ISOFORM C"/>
    <property type="match status" value="1"/>
</dbReference>
<evidence type="ECO:0000313" key="17">
    <source>
        <dbReference type="Ensembl" id="ENSOTSP00005101441.2"/>
    </source>
</evidence>
<dbReference type="GO" id="GO:0004725">
    <property type="term" value="F:protein tyrosine phosphatase activity"/>
    <property type="evidence" value="ECO:0007669"/>
    <property type="project" value="InterPro"/>
</dbReference>
<comment type="similarity">
    <text evidence="10">Belongs to the protein-tyrosine phosphatase family. Receptor class 8 subfamily.</text>
</comment>
<dbReference type="GO" id="GO:0045202">
    <property type="term" value="C:synapse"/>
    <property type="evidence" value="ECO:0007669"/>
    <property type="project" value="UniProtKB-SubCell"/>
</dbReference>
<feature type="region of interest" description="Disordered" evidence="12">
    <location>
        <begin position="231"/>
        <end position="270"/>
    </location>
</feature>
<comment type="subcellular location">
    <subcellularLocation>
        <location evidence="1">Cytoplasmic vesicle</location>
        <location evidence="1">Secretory vesicle membrane</location>
        <topology evidence="1">Single-pass type I membrane protein</topology>
    </subcellularLocation>
    <subcellularLocation>
        <location evidence="11">Synapse</location>
    </subcellularLocation>
</comment>
<dbReference type="PROSITE" id="PS50056">
    <property type="entry name" value="TYR_PHOSPHATASE_2"/>
    <property type="match status" value="1"/>
</dbReference>
<dbReference type="InterPro" id="IPR033522">
    <property type="entry name" value="IA-2/IA-2_beta"/>
</dbReference>
<keyword evidence="2" id="KW-0597">Phosphoprotein</keyword>
<dbReference type="Pfam" id="PF00102">
    <property type="entry name" value="Y_phosphatase"/>
    <property type="match status" value="1"/>
</dbReference>
<dbReference type="GO" id="GO:0035773">
    <property type="term" value="P:insulin secretion involved in cellular response to glucose stimulus"/>
    <property type="evidence" value="ECO:0007669"/>
    <property type="project" value="TreeGrafter"/>
</dbReference>